<dbReference type="PANTHER" id="PTHR35393">
    <property type="entry name" value="CHROMOSOME 1, WHOLE GENOME SHOTGUN SEQUENCE"/>
    <property type="match status" value="1"/>
</dbReference>
<dbReference type="InterPro" id="IPR057514">
    <property type="entry name" value="NTF2_SigF"/>
</dbReference>
<dbReference type="AlphaFoldDB" id="A0A316ZE68"/>
<proteinExistence type="predicted"/>
<keyword evidence="4" id="KW-1185">Reference proteome</keyword>
<protein>
    <recommendedName>
        <fullName evidence="2">SigF-like NTF2-like domain-containing protein</fullName>
    </recommendedName>
</protein>
<evidence type="ECO:0000256" key="1">
    <source>
        <dbReference type="SAM" id="Phobius"/>
    </source>
</evidence>
<evidence type="ECO:0000313" key="3">
    <source>
        <dbReference type="EMBL" id="PWN98533.1"/>
    </source>
</evidence>
<sequence>MQDPAREITAVVKGLIEAPSAAEQRKVMSSYFAPDASFEHPLCAVRSGANSRDGGLLPIYQWLRCMFTPKIDVNSVAFDRENNKLFIDAVQTLIPSISALASIRAPPCRLIVVLFLQRGADGRFYIKRQEDYYDPTVMPAALVPGGSAVVGIIKLGAGFMCWLLAALVGHLLGWWNPNRSPVRKSVRARA</sequence>
<gene>
    <name evidence="3" type="ORF">FA09DRAFT_307577</name>
</gene>
<name>A0A316ZE68_9BASI</name>
<keyword evidence="1" id="KW-0472">Membrane</keyword>
<dbReference type="RefSeq" id="XP_025598812.1">
    <property type="nucleotide sequence ID" value="XM_025740563.1"/>
</dbReference>
<feature type="transmembrane region" description="Helical" evidence="1">
    <location>
        <begin position="155"/>
        <end position="175"/>
    </location>
</feature>
<evidence type="ECO:0000259" key="2">
    <source>
        <dbReference type="Pfam" id="PF24840"/>
    </source>
</evidence>
<dbReference type="Proteomes" id="UP000245946">
    <property type="component" value="Unassembled WGS sequence"/>
</dbReference>
<dbReference type="GeneID" id="37268109"/>
<reference evidence="3 4" key="1">
    <citation type="journal article" date="2018" name="Mol. Biol. Evol.">
        <title>Broad Genomic Sampling Reveals a Smut Pathogenic Ancestry of the Fungal Clade Ustilaginomycotina.</title>
        <authorList>
            <person name="Kijpornyongpan T."/>
            <person name="Mondo S.J."/>
            <person name="Barry K."/>
            <person name="Sandor L."/>
            <person name="Lee J."/>
            <person name="Lipzen A."/>
            <person name="Pangilinan J."/>
            <person name="LaButti K."/>
            <person name="Hainaut M."/>
            <person name="Henrissat B."/>
            <person name="Grigoriev I.V."/>
            <person name="Spatafora J.W."/>
            <person name="Aime M.C."/>
        </authorList>
    </citation>
    <scope>NUCLEOTIDE SEQUENCE [LARGE SCALE GENOMIC DNA]</scope>
    <source>
        <strain evidence="3 4">MCA 4186</strain>
    </source>
</reference>
<evidence type="ECO:0000313" key="4">
    <source>
        <dbReference type="Proteomes" id="UP000245946"/>
    </source>
</evidence>
<organism evidence="3 4">
    <name type="scientific">Tilletiopsis washingtonensis</name>
    <dbReference type="NCBI Taxonomy" id="58919"/>
    <lineage>
        <taxon>Eukaryota</taxon>
        <taxon>Fungi</taxon>
        <taxon>Dikarya</taxon>
        <taxon>Basidiomycota</taxon>
        <taxon>Ustilaginomycotina</taxon>
        <taxon>Exobasidiomycetes</taxon>
        <taxon>Entylomatales</taxon>
        <taxon>Entylomatales incertae sedis</taxon>
        <taxon>Tilletiopsis</taxon>
    </lineage>
</organism>
<dbReference type="Pfam" id="PF24840">
    <property type="entry name" value="NTF2_SigF"/>
    <property type="match status" value="1"/>
</dbReference>
<keyword evidence="1" id="KW-0812">Transmembrane</keyword>
<feature type="domain" description="SigF-like NTF2-like" evidence="2">
    <location>
        <begin position="1"/>
        <end position="174"/>
    </location>
</feature>
<dbReference type="EMBL" id="KZ819291">
    <property type="protein sequence ID" value="PWN98533.1"/>
    <property type="molecule type" value="Genomic_DNA"/>
</dbReference>
<dbReference type="STRING" id="58919.A0A316ZE68"/>
<keyword evidence="1" id="KW-1133">Transmembrane helix</keyword>
<dbReference type="OrthoDB" id="2344312at2759"/>
<dbReference type="PANTHER" id="PTHR35393:SF1">
    <property type="entry name" value="SNOAL-LIKE DOMAIN-CONTAINING PROTEIN"/>
    <property type="match status" value="1"/>
</dbReference>
<accession>A0A316ZE68</accession>